<organism evidence="1 2">
    <name type="scientific">[Empedobacter] haloabium</name>
    <dbReference type="NCBI Taxonomy" id="592317"/>
    <lineage>
        <taxon>Bacteria</taxon>
        <taxon>Pseudomonadati</taxon>
        <taxon>Pseudomonadota</taxon>
        <taxon>Betaproteobacteria</taxon>
        <taxon>Burkholderiales</taxon>
        <taxon>Oxalobacteraceae</taxon>
        <taxon>Telluria group</taxon>
        <taxon>Telluria group incertae sedis</taxon>
    </lineage>
</organism>
<keyword evidence="2" id="KW-1185">Reference proteome</keyword>
<accession>A0ABZ1USM4</accession>
<proteinExistence type="predicted"/>
<reference evidence="1 2" key="1">
    <citation type="journal article" date="2019" name="Int. J. Syst. Evol. Microbiol.">
        <title>The Draft Whole-Genome Sequence of the Antibiotic Producer Empedobacter haloabium ATCC 31962 Provides Indications for Its Taxonomic Reclassification.</title>
        <authorList>
            <person name="Miess H."/>
            <person name="Arlt P."/>
            <person name="Apel A.K."/>
            <person name="Weber T."/>
            <person name="Nieselt K."/>
            <person name="Hanssen F."/>
            <person name="Czemmel S."/>
            <person name="Nahnsen S."/>
            <person name="Gross H."/>
        </authorList>
    </citation>
    <scope>NUCLEOTIDE SEQUENCE [LARGE SCALE GENOMIC DNA]</scope>
    <source>
        <strain evidence="1 2">ATCC 31962</strain>
    </source>
</reference>
<dbReference type="Proteomes" id="UP000321323">
    <property type="component" value="Chromosome"/>
</dbReference>
<dbReference type="EMBL" id="CP136508">
    <property type="protein sequence ID" value="WUR15681.1"/>
    <property type="molecule type" value="Genomic_DNA"/>
</dbReference>
<gene>
    <name evidence="1" type="ORF">E7V67_011430</name>
</gene>
<name>A0ABZ1USM4_9BURK</name>
<sequence length="93" mass="10052">MHYAVVSLRGVRMAVVLVERGQLAGARSDVLIVELQALLAMPVMLVARDGASWKGAKAKAQFDAEPYLFALLSNGEDLAWAELPAQVEAELPF</sequence>
<evidence type="ECO:0000313" key="1">
    <source>
        <dbReference type="EMBL" id="WUR15681.1"/>
    </source>
</evidence>
<evidence type="ECO:0000313" key="2">
    <source>
        <dbReference type="Proteomes" id="UP000321323"/>
    </source>
</evidence>
<protein>
    <submittedName>
        <fullName evidence="1">Uncharacterized protein</fullName>
    </submittedName>
</protein>